<name>A0A0D8HDY6_9ACTN</name>
<dbReference type="RefSeq" id="WP_160291881.1">
    <property type="nucleotide sequence ID" value="NZ_JXYS01000096.1"/>
</dbReference>
<protein>
    <submittedName>
        <fullName evidence="2">Integrase core domain protein</fullName>
    </submittedName>
</protein>
<comment type="caution">
    <text evidence="2">The sequence shown here is derived from an EMBL/GenBank/DDBJ whole genome shotgun (WGS) entry which is preliminary data.</text>
</comment>
<dbReference type="InterPro" id="IPR001584">
    <property type="entry name" value="Integrase_cat-core"/>
</dbReference>
<dbReference type="EMBL" id="JXYS01000096">
    <property type="protein sequence ID" value="KJF16143.1"/>
    <property type="molecule type" value="Genomic_DNA"/>
</dbReference>
<dbReference type="InterPro" id="IPR012337">
    <property type="entry name" value="RNaseH-like_sf"/>
</dbReference>
<evidence type="ECO:0000313" key="2">
    <source>
        <dbReference type="EMBL" id="KJF16143.1"/>
    </source>
</evidence>
<dbReference type="Proteomes" id="UP000032360">
    <property type="component" value="Unassembled WGS sequence"/>
</dbReference>
<keyword evidence="3" id="KW-1185">Reference proteome</keyword>
<dbReference type="InterPro" id="IPR036397">
    <property type="entry name" value="RNaseH_sf"/>
</dbReference>
<organism evidence="2 3">
    <name type="scientific">Acidithrix ferrooxidans</name>
    <dbReference type="NCBI Taxonomy" id="1280514"/>
    <lineage>
        <taxon>Bacteria</taxon>
        <taxon>Bacillati</taxon>
        <taxon>Actinomycetota</taxon>
        <taxon>Acidimicrobiia</taxon>
        <taxon>Acidimicrobiales</taxon>
        <taxon>Acidimicrobiaceae</taxon>
        <taxon>Acidithrix</taxon>
    </lineage>
</organism>
<gene>
    <name evidence="2" type="ORF">AXFE_29910</name>
</gene>
<dbReference type="Gene3D" id="3.30.420.10">
    <property type="entry name" value="Ribonuclease H-like superfamily/Ribonuclease H"/>
    <property type="match status" value="1"/>
</dbReference>
<accession>A0A0D8HDY6</accession>
<evidence type="ECO:0000313" key="3">
    <source>
        <dbReference type="Proteomes" id="UP000032360"/>
    </source>
</evidence>
<evidence type="ECO:0000259" key="1">
    <source>
        <dbReference type="PROSITE" id="PS50994"/>
    </source>
</evidence>
<dbReference type="GO" id="GO:0015074">
    <property type="term" value="P:DNA integration"/>
    <property type="evidence" value="ECO:0007669"/>
    <property type="project" value="InterPro"/>
</dbReference>
<dbReference type="AlphaFoldDB" id="A0A0D8HDY6"/>
<sequence length="106" mass="11681">MACAPNQTWSWDITKLKGPSKGSYFHLYVILDIYSRFSVGYRVEATESAELASELIDEVVTSQGVDRMDLTIHAHNGASMASKSVATLLLGSRGYQDPLPAPYVER</sequence>
<dbReference type="PROSITE" id="PS50994">
    <property type="entry name" value="INTEGRASE"/>
    <property type="match status" value="1"/>
</dbReference>
<dbReference type="GO" id="GO:0003676">
    <property type="term" value="F:nucleic acid binding"/>
    <property type="evidence" value="ECO:0007669"/>
    <property type="project" value="InterPro"/>
</dbReference>
<proteinExistence type="predicted"/>
<dbReference type="SUPFAM" id="SSF53098">
    <property type="entry name" value="Ribonuclease H-like"/>
    <property type="match status" value="1"/>
</dbReference>
<dbReference type="STRING" id="1280514.AXFE_29910"/>
<feature type="domain" description="Integrase catalytic" evidence="1">
    <location>
        <begin position="1"/>
        <end position="106"/>
    </location>
</feature>
<dbReference type="PATRIC" id="fig|1280514.3.peg.3957"/>
<dbReference type="Pfam" id="PF00665">
    <property type="entry name" value="rve"/>
    <property type="match status" value="1"/>
</dbReference>
<reference evidence="2 3" key="1">
    <citation type="submission" date="2015-01" db="EMBL/GenBank/DDBJ databases">
        <title>Draft genome of the acidophilic iron oxidizer Acidithrix ferrooxidans strain Py-F3.</title>
        <authorList>
            <person name="Poehlein A."/>
            <person name="Eisen S."/>
            <person name="Schloemann M."/>
            <person name="Johnson B.D."/>
            <person name="Daniel R."/>
            <person name="Muehling M."/>
        </authorList>
    </citation>
    <scope>NUCLEOTIDE SEQUENCE [LARGE SCALE GENOMIC DNA]</scope>
    <source>
        <strain evidence="2 3">Py-F3</strain>
    </source>
</reference>
<dbReference type="OrthoDB" id="52928at2"/>